<dbReference type="HOGENOM" id="CLU_2203163_0_0_1"/>
<feature type="chain" id="PRO_5003442685" description="CFEM domain-containing protein" evidence="6">
    <location>
        <begin position="19"/>
        <end position="108"/>
    </location>
</feature>
<evidence type="ECO:0000256" key="3">
    <source>
        <dbReference type="ARBA" id="ARBA00022729"/>
    </source>
</evidence>
<dbReference type="Pfam" id="PF05730">
    <property type="entry name" value="CFEM"/>
    <property type="match status" value="1"/>
</dbReference>
<dbReference type="GO" id="GO:0005576">
    <property type="term" value="C:extracellular region"/>
    <property type="evidence" value="ECO:0007669"/>
    <property type="project" value="UniProtKB-SubCell"/>
</dbReference>
<evidence type="ECO:0000313" key="8">
    <source>
        <dbReference type="EMBL" id="EGV64978.1"/>
    </source>
</evidence>
<evidence type="ECO:0000313" key="9">
    <source>
        <dbReference type="Proteomes" id="UP000000707"/>
    </source>
</evidence>
<dbReference type="eggNOG" id="ENOG502SFK5">
    <property type="taxonomic scope" value="Eukaryota"/>
</dbReference>
<dbReference type="PROSITE" id="PS52012">
    <property type="entry name" value="CFEM"/>
    <property type="match status" value="1"/>
</dbReference>
<feature type="non-terminal residue" evidence="8">
    <location>
        <position position="108"/>
    </location>
</feature>
<evidence type="ECO:0000256" key="6">
    <source>
        <dbReference type="SAM" id="SignalP"/>
    </source>
</evidence>
<comment type="caution">
    <text evidence="5">Lacks conserved residue(s) required for the propagation of feature annotation.</text>
</comment>
<evidence type="ECO:0000256" key="2">
    <source>
        <dbReference type="ARBA" id="ARBA00022525"/>
    </source>
</evidence>
<evidence type="ECO:0000256" key="4">
    <source>
        <dbReference type="ARBA" id="ARBA00023157"/>
    </source>
</evidence>
<keyword evidence="2" id="KW-0964">Secreted</keyword>
<evidence type="ECO:0000256" key="5">
    <source>
        <dbReference type="PROSITE-ProRule" id="PRU01356"/>
    </source>
</evidence>
<dbReference type="AlphaFoldDB" id="G3B1I4"/>
<feature type="disulfide bond" evidence="5">
    <location>
        <begin position="90"/>
        <end position="97"/>
    </location>
</feature>
<comment type="subcellular location">
    <subcellularLocation>
        <location evidence="1">Secreted</location>
    </subcellularLocation>
</comment>
<feature type="domain" description="CFEM" evidence="7">
    <location>
        <begin position="48"/>
        <end position="108"/>
    </location>
</feature>
<accession>G3B1I4</accession>
<dbReference type="EMBL" id="GL996515">
    <property type="protein sequence ID" value="EGV64978.1"/>
    <property type="molecule type" value="Genomic_DNA"/>
</dbReference>
<keyword evidence="4 5" id="KW-1015">Disulfide bond</keyword>
<dbReference type="InterPro" id="IPR008427">
    <property type="entry name" value="Extracellular_membr_CFEM_dom"/>
</dbReference>
<name>G3B1I4_CANTC</name>
<proteinExistence type="predicted"/>
<gene>
    <name evidence="8" type="ORF">CANTEDRAFT_113727</name>
</gene>
<dbReference type="STRING" id="590646.G3B1I4"/>
<feature type="signal peptide" evidence="6">
    <location>
        <begin position="1"/>
        <end position="18"/>
    </location>
</feature>
<organism evidence="9">
    <name type="scientific">Candida tenuis (strain ATCC 10573 / BCRC 21748 / CBS 615 / JCM 9827 / NBRC 10315 / NRRL Y-1498 / VKM Y-70)</name>
    <name type="common">Yeast</name>
    <name type="synonym">Yamadazyma tenuis</name>
    <dbReference type="NCBI Taxonomy" id="590646"/>
    <lineage>
        <taxon>Eukaryota</taxon>
        <taxon>Fungi</taxon>
        <taxon>Dikarya</taxon>
        <taxon>Ascomycota</taxon>
        <taxon>Saccharomycotina</taxon>
        <taxon>Pichiomycetes</taxon>
        <taxon>Debaryomycetaceae</taxon>
        <taxon>Yamadazyma</taxon>
    </lineage>
</organism>
<reference evidence="8 9" key="1">
    <citation type="journal article" date="2011" name="Proc. Natl. Acad. Sci. U.S.A.">
        <title>Comparative genomics of xylose-fermenting fungi for enhanced biofuel production.</title>
        <authorList>
            <person name="Wohlbach D.J."/>
            <person name="Kuo A."/>
            <person name="Sato T.K."/>
            <person name="Potts K.M."/>
            <person name="Salamov A.A."/>
            <person name="LaButti K.M."/>
            <person name="Sun H."/>
            <person name="Clum A."/>
            <person name="Pangilinan J.L."/>
            <person name="Lindquist E.A."/>
            <person name="Lucas S."/>
            <person name="Lapidus A."/>
            <person name="Jin M."/>
            <person name="Gunawan C."/>
            <person name="Balan V."/>
            <person name="Dale B.E."/>
            <person name="Jeffries T.W."/>
            <person name="Zinkel R."/>
            <person name="Barry K.W."/>
            <person name="Grigoriev I.V."/>
            <person name="Gasch A.P."/>
        </authorList>
    </citation>
    <scope>NUCLEOTIDE SEQUENCE [LARGE SCALE GENOMIC DNA]</scope>
    <source>
        <strain evidence="9">ATCC 10573 / BCRC 21748 / CBS 615 / JCM 9827 / NBRC 10315 / NRRL Y-1498 / VKM Y-70</strain>
    </source>
</reference>
<evidence type="ECO:0000256" key="1">
    <source>
        <dbReference type="ARBA" id="ARBA00004613"/>
    </source>
</evidence>
<keyword evidence="9" id="KW-1185">Reference proteome</keyword>
<protein>
    <recommendedName>
        <fullName evidence="7">CFEM domain-containing protein</fullName>
    </recommendedName>
</protein>
<dbReference type="OrthoDB" id="2496787at2759"/>
<dbReference type="Proteomes" id="UP000000707">
    <property type="component" value="Unassembled WGS sequence"/>
</dbReference>
<sequence length="108" mass="11191">MWVKNLSLLFAVATTVAATSSGITPTSNATTVATVSPSGVTAAPDTTTSTTPLPSLAHTASINGFADKIYDELPSCAQQCVRANTSVTPCAYWNTRCLCIMSNFGDLV</sequence>
<keyword evidence="3 6" id="KW-0732">Signal</keyword>
<evidence type="ECO:0000259" key="7">
    <source>
        <dbReference type="PROSITE" id="PS52012"/>
    </source>
</evidence>